<evidence type="ECO:0008006" key="5">
    <source>
        <dbReference type="Google" id="ProtNLM"/>
    </source>
</evidence>
<dbReference type="STRING" id="1176587.A8C56_13700"/>
<keyword evidence="4" id="KW-1185">Reference proteome</keyword>
<dbReference type="CDD" id="cd03789">
    <property type="entry name" value="GT9_LPS_heptosyltransferase"/>
    <property type="match status" value="1"/>
</dbReference>
<dbReference type="AlphaFoldDB" id="A0A1A9I2K0"/>
<dbReference type="OrthoDB" id="9797795at2"/>
<evidence type="ECO:0000256" key="2">
    <source>
        <dbReference type="ARBA" id="ARBA00022679"/>
    </source>
</evidence>
<accession>A0A1A9I2K0</accession>
<dbReference type="KEGG" id="nia:A8C56_13700"/>
<dbReference type="PANTHER" id="PTHR30160">
    <property type="entry name" value="TETRAACYLDISACCHARIDE 4'-KINASE-RELATED"/>
    <property type="match status" value="1"/>
</dbReference>
<dbReference type="GO" id="GO:0009244">
    <property type="term" value="P:lipopolysaccharide core region biosynthetic process"/>
    <property type="evidence" value="ECO:0007669"/>
    <property type="project" value="TreeGrafter"/>
</dbReference>
<gene>
    <name evidence="3" type="ORF">A8C56_13700</name>
</gene>
<proteinExistence type="predicted"/>
<reference evidence="3 4" key="1">
    <citation type="submission" date="2016-05" db="EMBL/GenBank/DDBJ databases">
        <title>Niabella ginsenosidivorans BS26 whole genome sequencing.</title>
        <authorList>
            <person name="Im W.T."/>
            <person name="Siddiqi M.Z."/>
        </authorList>
    </citation>
    <scope>NUCLEOTIDE SEQUENCE [LARGE SCALE GENOMIC DNA]</scope>
    <source>
        <strain evidence="3 4">BS26</strain>
    </source>
</reference>
<keyword evidence="1" id="KW-0328">Glycosyltransferase</keyword>
<sequence>MMAPELIRKILCIRLDNMGDVLMSAPAIRALKETYGAAITLLTSRQGGAIASFIPEIDEVLLSDVPWVQHSGDEDALTGLAQQLRAGCFDLAVIFTVSSQNPLPSAMLAYMAGIPVRLAYCRENPYRLLTHWVPDPEPLRIMDKHQVERDLDLVASIGAYTRNKRLLLQTGRQYAPGCMKEIAESGVPAGEGCCLLHAGTRDPKRRLPVTKWVAIGRALVQHINKPLLLTGNEEDAEEAAFIQQQIGPRCFNIAGRLTLGAFITLVSNSSLLISINSLPLHIAAAVQTPVIALYAKTNPQHLPWMVAAAVLFFDVPDNLRSSNELLQFMHRHYQWNGAPVSAENVVAAAQRLLDAEKSRSASATTAE</sequence>
<name>A0A1A9I2K0_9BACT</name>
<dbReference type="PANTHER" id="PTHR30160:SF1">
    <property type="entry name" value="LIPOPOLYSACCHARIDE 1,2-N-ACETYLGLUCOSAMINETRANSFERASE-RELATED"/>
    <property type="match status" value="1"/>
</dbReference>
<dbReference type="GO" id="GO:0008713">
    <property type="term" value="F:ADP-heptose-lipopolysaccharide heptosyltransferase activity"/>
    <property type="evidence" value="ECO:0007669"/>
    <property type="project" value="TreeGrafter"/>
</dbReference>
<protein>
    <recommendedName>
        <fullName evidence="5">Glycosyl transferase</fullName>
    </recommendedName>
</protein>
<dbReference type="EMBL" id="CP015772">
    <property type="protein sequence ID" value="ANH81887.1"/>
    <property type="molecule type" value="Genomic_DNA"/>
</dbReference>
<evidence type="ECO:0000313" key="3">
    <source>
        <dbReference type="EMBL" id="ANH81887.1"/>
    </source>
</evidence>
<organism evidence="3 4">
    <name type="scientific">Niabella ginsenosidivorans</name>
    <dbReference type="NCBI Taxonomy" id="1176587"/>
    <lineage>
        <taxon>Bacteria</taxon>
        <taxon>Pseudomonadati</taxon>
        <taxon>Bacteroidota</taxon>
        <taxon>Chitinophagia</taxon>
        <taxon>Chitinophagales</taxon>
        <taxon>Chitinophagaceae</taxon>
        <taxon>Niabella</taxon>
    </lineage>
</organism>
<dbReference type="Proteomes" id="UP000077667">
    <property type="component" value="Chromosome"/>
</dbReference>
<dbReference type="InterPro" id="IPR051199">
    <property type="entry name" value="LPS_LOS_Heptosyltrfase"/>
</dbReference>
<dbReference type="InterPro" id="IPR002201">
    <property type="entry name" value="Glyco_trans_9"/>
</dbReference>
<dbReference type="GO" id="GO:0005829">
    <property type="term" value="C:cytosol"/>
    <property type="evidence" value="ECO:0007669"/>
    <property type="project" value="TreeGrafter"/>
</dbReference>
<dbReference type="SUPFAM" id="SSF53756">
    <property type="entry name" value="UDP-Glycosyltransferase/glycogen phosphorylase"/>
    <property type="match status" value="1"/>
</dbReference>
<dbReference type="RefSeq" id="WP_067757058.1">
    <property type="nucleotide sequence ID" value="NZ_CP015772.1"/>
</dbReference>
<dbReference type="Pfam" id="PF01075">
    <property type="entry name" value="Glyco_transf_9"/>
    <property type="match status" value="1"/>
</dbReference>
<evidence type="ECO:0000256" key="1">
    <source>
        <dbReference type="ARBA" id="ARBA00022676"/>
    </source>
</evidence>
<dbReference type="Gene3D" id="3.40.50.2000">
    <property type="entry name" value="Glycogen Phosphorylase B"/>
    <property type="match status" value="2"/>
</dbReference>
<keyword evidence="2" id="KW-0808">Transferase</keyword>
<evidence type="ECO:0000313" key="4">
    <source>
        <dbReference type="Proteomes" id="UP000077667"/>
    </source>
</evidence>